<organism evidence="1 2">
    <name type="scientific">Thelephora ganbajun</name>
    <name type="common">Ganba fungus</name>
    <dbReference type="NCBI Taxonomy" id="370292"/>
    <lineage>
        <taxon>Eukaryota</taxon>
        <taxon>Fungi</taxon>
        <taxon>Dikarya</taxon>
        <taxon>Basidiomycota</taxon>
        <taxon>Agaricomycotina</taxon>
        <taxon>Agaricomycetes</taxon>
        <taxon>Thelephorales</taxon>
        <taxon>Thelephoraceae</taxon>
        <taxon>Thelephora</taxon>
    </lineage>
</organism>
<name>A0ACB6ZMZ6_THEGA</name>
<accession>A0ACB6ZMZ6</accession>
<reference evidence="1" key="1">
    <citation type="submission" date="2019-10" db="EMBL/GenBank/DDBJ databases">
        <authorList>
            <consortium name="DOE Joint Genome Institute"/>
            <person name="Kuo A."/>
            <person name="Miyauchi S."/>
            <person name="Kiss E."/>
            <person name="Drula E."/>
            <person name="Kohler A."/>
            <person name="Sanchez-Garcia M."/>
            <person name="Andreopoulos B."/>
            <person name="Barry K.W."/>
            <person name="Bonito G."/>
            <person name="Buee M."/>
            <person name="Carver A."/>
            <person name="Chen C."/>
            <person name="Cichocki N."/>
            <person name="Clum A."/>
            <person name="Culley D."/>
            <person name="Crous P.W."/>
            <person name="Fauchery L."/>
            <person name="Girlanda M."/>
            <person name="Hayes R."/>
            <person name="Keri Z."/>
            <person name="Labutti K."/>
            <person name="Lipzen A."/>
            <person name="Lombard V."/>
            <person name="Magnuson J."/>
            <person name="Maillard F."/>
            <person name="Morin E."/>
            <person name="Murat C."/>
            <person name="Nolan M."/>
            <person name="Ohm R."/>
            <person name="Pangilinan J."/>
            <person name="Pereira M."/>
            <person name="Perotto S."/>
            <person name="Peter M."/>
            <person name="Riley R."/>
            <person name="Sitrit Y."/>
            <person name="Stielow B."/>
            <person name="Szollosi G."/>
            <person name="Zifcakova L."/>
            <person name="Stursova M."/>
            <person name="Spatafora J.W."/>
            <person name="Tedersoo L."/>
            <person name="Vaario L.-M."/>
            <person name="Yamada A."/>
            <person name="Yan M."/>
            <person name="Wang P."/>
            <person name="Xu J."/>
            <person name="Bruns T."/>
            <person name="Baldrian P."/>
            <person name="Vilgalys R."/>
            <person name="Henrissat B."/>
            <person name="Grigoriev I.V."/>
            <person name="Hibbett D."/>
            <person name="Nagy L.G."/>
            <person name="Martin F.M."/>
        </authorList>
    </citation>
    <scope>NUCLEOTIDE SEQUENCE</scope>
    <source>
        <strain evidence="1">P2</strain>
    </source>
</reference>
<keyword evidence="2" id="KW-1185">Reference proteome</keyword>
<sequence>YVGDKRSLVLAFDIGTTFSGVSYTLLDPGQVPLIKSVIRFPGQTLANSKVPSTTWYDTSGKARAFGAEAILLETIDTAYAEGWTRLDWWKLNLAPKALSKKLPAGYAPKLPHGLSITEVFADFMEYLFACAESYIKDSHALGGSVWDSVKADIVFVLSHPNGWGGAEQVVMRRAAVKAKLIPDTAEGHDRVRFVTEGEASFNFCVNNGISGEAMKIGNNVIVIDAGGGTIDISGYVVQDRNPLQVEEIFASECRLPGATTVTRKAQEFIENRLKSSRFDVPEIINHITQCFDETTKRLFKSLDGISYIQFGSPAETEPGLGIQRGRMKLSGTEVASFFEASIQGTISAIEAHLCSLKVNDSAVLLVGGFGESPWLFQRLRSRLADLGLSLSRPDVPTSKAVAQGAIASFLDGIVRSRVSRFKYGTKISVPYNPYDAQHAERSSQAVFMADGIKRLPNGFSTILDQGIRVSETQEFRKAFFYFSGSRENLNRIKDTIKAYKGSSQDPRWIDCEPASFFNLCTVSADTSKIPKPKMKNPRGSHYEVHYEVVLLFGLTELKAQLVWMEDGVEKRRVHLPYHSTPCAEYKQWTSRNSIRRD</sequence>
<dbReference type="EMBL" id="MU117979">
    <property type="protein sequence ID" value="KAF9650947.1"/>
    <property type="molecule type" value="Genomic_DNA"/>
</dbReference>
<evidence type="ECO:0000313" key="1">
    <source>
        <dbReference type="EMBL" id="KAF9650947.1"/>
    </source>
</evidence>
<reference evidence="1" key="2">
    <citation type="journal article" date="2020" name="Nat. Commun.">
        <title>Large-scale genome sequencing of mycorrhizal fungi provides insights into the early evolution of symbiotic traits.</title>
        <authorList>
            <person name="Miyauchi S."/>
            <person name="Kiss E."/>
            <person name="Kuo A."/>
            <person name="Drula E."/>
            <person name="Kohler A."/>
            <person name="Sanchez-Garcia M."/>
            <person name="Morin E."/>
            <person name="Andreopoulos B."/>
            <person name="Barry K.W."/>
            <person name="Bonito G."/>
            <person name="Buee M."/>
            <person name="Carver A."/>
            <person name="Chen C."/>
            <person name="Cichocki N."/>
            <person name="Clum A."/>
            <person name="Culley D."/>
            <person name="Crous P.W."/>
            <person name="Fauchery L."/>
            <person name="Girlanda M."/>
            <person name="Hayes R.D."/>
            <person name="Keri Z."/>
            <person name="LaButti K."/>
            <person name="Lipzen A."/>
            <person name="Lombard V."/>
            <person name="Magnuson J."/>
            <person name="Maillard F."/>
            <person name="Murat C."/>
            <person name="Nolan M."/>
            <person name="Ohm R.A."/>
            <person name="Pangilinan J."/>
            <person name="Pereira M.F."/>
            <person name="Perotto S."/>
            <person name="Peter M."/>
            <person name="Pfister S."/>
            <person name="Riley R."/>
            <person name="Sitrit Y."/>
            <person name="Stielow J.B."/>
            <person name="Szollosi G."/>
            <person name="Zifcakova L."/>
            <person name="Stursova M."/>
            <person name="Spatafora J.W."/>
            <person name="Tedersoo L."/>
            <person name="Vaario L.M."/>
            <person name="Yamada A."/>
            <person name="Yan M."/>
            <person name="Wang P."/>
            <person name="Xu J."/>
            <person name="Bruns T."/>
            <person name="Baldrian P."/>
            <person name="Vilgalys R."/>
            <person name="Dunand C."/>
            <person name="Henrissat B."/>
            <person name="Grigoriev I.V."/>
            <person name="Hibbett D."/>
            <person name="Nagy L.G."/>
            <person name="Martin F.M."/>
        </authorList>
    </citation>
    <scope>NUCLEOTIDE SEQUENCE</scope>
    <source>
        <strain evidence="1">P2</strain>
    </source>
</reference>
<proteinExistence type="predicted"/>
<evidence type="ECO:0000313" key="2">
    <source>
        <dbReference type="Proteomes" id="UP000886501"/>
    </source>
</evidence>
<comment type="caution">
    <text evidence="1">The sequence shown here is derived from an EMBL/GenBank/DDBJ whole genome shotgun (WGS) entry which is preliminary data.</text>
</comment>
<dbReference type="Proteomes" id="UP000886501">
    <property type="component" value="Unassembled WGS sequence"/>
</dbReference>
<feature type="non-terminal residue" evidence="1">
    <location>
        <position position="1"/>
    </location>
</feature>
<gene>
    <name evidence="1" type="ORF">BDM02DRAFT_3092037</name>
</gene>
<protein>
    <submittedName>
        <fullName evidence="1">Uncharacterized protein</fullName>
    </submittedName>
</protein>